<accession>A0A1B2HVA9</accession>
<feature type="signal peptide" evidence="1">
    <location>
        <begin position="1"/>
        <end position="19"/>
    </location>
</feature>
<evidence type="ECO:0000256" key="1">
    <source>
        <dbReference type="SAM" id="SignalP"/>
    </source>
</evidence>
<keyword evidence="3" id="KW-1185">Reference proteome</keyword>
<dbReference type="AlphaFoldDB" id="A0A1B2HVA9"/>
<dbReference type="EMBL" id="CP016793">
    <property type="protein sequence ID" value="ANZ41643.1"/>
    <property type="molecule type" value="Genomic_DNA"/>
</dbReference>
<dbReference type="OrthoDB" id="3674563at2"/>
<dbReference type="PROSITE" id="PS51257">
    <property type="entry name" value="PROKAR_LIPOPROTEIN"/>
    <property type="match status" value="1"/>
</dbReference>
<evidence type="ECO:0008006" key="4">
    <source>
        <dbReference type="Google" id="ProtNLM"/>
    </source>
</evidence>
<name>A0A1B2HVA9_9PSEU</name>
<feature type="chain" id="PRO_5008538724" description="DUF5667 domain-containing protein" evidence="1">
    <location>
        <begin position="20"/>
        <end position="419"/>
    </location>
</feature>
<dbReference type="RefSeq" id="WP_065919978.1">
    <property type="nucleotide sequence ID" value="NZ_CP016793.1"/>
</dbReference>
<proteinExistence type="predicted"/>
<keyword evidence="1" id="KW-0732">Signal</keyword>
<evidence type="ECO:0000313" key="2">
    <source>
        <dbReference type="EMBL" id="ANZ41643.1"/>
    </source>
</evidence>
<protein>
    <recommendedName>
        <fullName evidence="4">DUF5667 domain-containing protein</fullName>
    </recommendedName>
</protein>
<evidence type="ECO:0000313" key="3">
    <source>
        <dbReference type="Proteomes" id="UP000093053"/>
    </source>
</evidence>
<gene>
    <name evidence="2" type="ORF">BBK82_42545</name>
</gene>
<dbReference type="KEGG" id="led:BBK82_42545"/>
<dbReference type="Proteomes" id="UP000093053">
    <property type="component" value="Chromosome"/>
</dbReference>
<reference evidence="2 3" key="1">
    <citation type="submission" date="2016-07" db="EMBL/GenBank/DDBJ databases">
        <title>Complete genome sequence of the Lentzea guizhouensis DHS C013.</title>
        <authorList>
            <person name="Cao C."/>
        </authorList>
    </citation>
    <scope>NUCLEOTIDE SEQUENCE [LARGE SCALE GENOMIC DNA]</scope>
    <source>
        <strain evidence="2 3">DHS C013</strain>
    </source>
</reference>
<sequence>MRALVSAAVAGLLVTGCSAAEPTGQTEPPPPPPTRHLVEWSTVVCTHVKALEEAGKQSSPSAYVRSVVDGVDNATKALKKLTPAKIAAADDHVAALVEALEGVRPQLPAATDDSLVTAPEAEAQAKKKRVEDLVAGLGPMRRQLTGVAENAPELLTSYNLTPACEPGRAVTQPDPAPTRDLVTWADTMCATVTSIKQLSTDTADIAGDDPRFASFELESYLSTTGSVVNGGATRLAGLSPTGVTEADSFRDTLLTTLREQAQTLPEDRSPGYPGPVSPDQVETAKATTTAVKAKAEGLLAAVGHGPALAASHDLAPSCVPRDATATPKQPLTARNGTDLAACATGACQVLVTGKADITVGQVTVTAAIRGGRMVLTTPFSRLSIGPGGTGKIGATGGPTAVFVMSDVDGTTAVLDISTE</sequence>
<organism evidence="2 3">
    <name type="scientific">Lentzea guizhouensis</name>
    <dbReference type="NCBI Taxonomy" id="1586287"/>
    <lineage>
        <taxon>Bacteria</taxon>
        <taxon>Bacillati</taxon>
        <taxon>Actinomycetota</taxon>
        <taxon>Actinomycetes</taxon>
        <taxon>Pseudonocardiales</taxon>
        <taxon>Pseudonocardiaceae</taxon>
        <taxon>Lentzea</taxon>
    </lineage>
</organism>